<feature type="domain" description="N-acetyltransferase" evidence="1">
    <location>
        <begin position="5"/>
        <end position="173"/>
    </location>
</feature>
<dbReference type="RefSeq" id="WP_030698372.1">
    <property type="nucleotide sequence ID" value="NZ_JAANNT010000006.1"/>
</dbReference>
<dbReference type="Proteomes" id="UP000540128">
    <property type="component" value="Unassembled WGS sequence"/>
</dbReference>
<dbReference type="AlphaFoldDB" id="A0A7Y6C825"/>
<evidence type="ECO:0000259" key="1">
    <source>
        <dbReference type="PROSITE" id="PS51186"/>
    </source>
</evidence>
<dbReference type="InterPro" id="IPR016181">
    <property type="entry name" value="Acyl_CoA_acyltransferase"/>
</dbReference>
<accession>A0A7Y6C825</accession>
<gene>
    <name evidence="2" type="ORF">G6W59_10405</name>
</gene>
<organism evidence="2 3">
    <name type="scientific">Streptomyces odorifer</name>
    <dbReference type="NCBI Taxonomy" id="53450"/>
    <lineage>
        <taxon>Bacteria</taxon>
        <taxon>Bacillati</taxon>
        <taxon>Actinomycetota</taxon>
        <taxon>Actinomycetes</taxon>
        <taxon>Kitasatosporales</taxon>
        <taxon>Streptomycetaceae</taxon>
        <taxon>Streptomyces</taxon>
        <taxon>Streptomyces albidoflavus group</taxon>
    </lineage>
</organism>
<reference evidence="2 3" key="1">
    <citation type="submission" date="2020-03" db="EMBL/GenBank/DDBJ databases">
        <title>Complete genome sequence of sixteen Streptomyces strains facilitates identification of candidate genes involved in plant growth-promotion in grain legumes and cereals.</title>
        <authorList>
            <person name="Gopalakrishnan S."/>
            <person name="Thakur V."/>
            <person name="Saxena R."/>
            <person name="Vadlamudi S."/>
            <person name="Purohit S."/>
            <person name="Kumar V."/>
            <person name="Rathore A."/>
            <person name="Chitikineni A."/>
            <person name="Varshney R.K."/>
        </authorList>
    </citation>
    <scope>NUCLEOTIDE SEQUENCE [LARGE SCALE GENOMIC DNA]</scope>
    <source>
        <strain evidence="2 3">KAI-180</strain>
    </source>
</reference>
<dbReference type="InterPro" id="IPR000182">
    <property type="entry name" value="GNAT_dom"/>
</dbReference>
<sequence>MTPALTLRHYTRDDLPQIRQILIDTQRDVYSGVTEDEEFRQRFPWFVDHWGGHPGFACVIARDGDEVAGFAYGAPGTEGREWWRKHLDETPERARTFHLSELMVREPWRKTGTAERLHRALMGTRNDDLAVLLVDVTHPKVQALYESWGYRKVGEDQPFPDSPVFAVMMSELPLS</sequence>
<keyword evidence="2" id="KW-0808">Transferase</keyword>
<dbReference type="GO" id="GO:0016747">
    <property type="term" value="F:acyltransferase activity, transferring groups other than amino-acyl groups"/>
    <property type="evidence" value="ECO:0007669"/>
    <property type="project" value="InterPro"/>
</dbReference>
<evidence type="ECO:0000313" key="2">
    <source>
        <dbReference type="EMBL" id="NUV28735.1"/>
    </source>
</evidence>
<keyword evidence="3" id="KW-1185">Reference proteome</keyword>
<dbReference type="Pfam" id="PF00583">
    <property type="entry name" value="Acetyltransf_1"/>
    <property type="match status" value="1"/>
</dbReference>
<dbReference type="SUPFAM" id="SSF55729">
    <property type="entry name" value="Acyl-CoA N-acyltransferases (Nat)"/>
    <property type="match status" value="1"/>
</dbReference>
<proteinExistence type="predicted"/>
<dbReference type="Gene3D" id="3.40.630.30">
    <property type="match status" value="1"/>
</dbReference>
<evidence type="ECO:0000313" key="3">
    <source>
        <dbReference type="Proteomes" id="UP000540128"/>
    </source>
</evidence>
<comment type="caution">
    <text evidence="2">The sequence shown here is derived from an EMBL/GenBank/DDBJ whole genome shotgun (WGS) entry which is preliminary data.</text>
</comment>
<name>A0A7Y6C825_9ACTN</name>
<dbReference type="PROSITE" id="PS51186">
    <property type="entry name" value="GNAT"/>
    <property type="match status" value="1"/>
</dbReference>
<protein>
    <submittedName>
        <fullName evidence="2">GNAT family N-acetyltransferase</fullName>
    </submittedName>
</protein>
<dbReference type="EMBL" id="JAANNT010000006">
    <property type="protein sequence ID" value="NUV28735.1"/>
    <property type="molecule type" value="Genomic_DNA"/>
</dbReference>